<dbReference type="EMBL" id="BARS01004897">
    <property type="protein sequence ID" value="GAF84554.1"/>
    <property type="molecule type" value="Genomic_DNA"/>
</dbReference>
<comment type="caution">
    <text evidence="1">The sequence shown here is derived from an EMBL/GenBank/DDBJ whole genome shotgun (WGS) entry which is preliminary data.</text>
</comment>
<feature type="non-terminal residue" evidence="1">
    <location>
        <position position="1"/>
    </location>
</feature>
<dbReference type="Pfam" id="PF08665">
    <property type="entry name" value="PglZ"/>
    <property type="match status" value="1"/>
</dbReference>
<sequence>AMARQIGKSQQEKIALIVIDGLALDQWLVVKNELCEQRPGLQFREHAVFGWIPTITSVSRQALFSGKLPLYFPASINTTAKESYLWVQFWLDQSLSQPQVTYVKGLGDGNIEELKEILDHPQLRVAGLVVDKVDKIMHGMELGTAGMHNQVRQWVLQGYMTRLIDLLHSLRFSVWLTSDHGNIEAEGCGRPAEGAVADLKGERVRVYPDKMLRSKVKEKFPDAVEWPAIGLPEDYLPLLAPDRSAFIHEGKWTVAHGGVSIEEVVVPFIQIEIDPNEEATQREEKK</sequence>
<dbReference type="AlphaFoldDB" id="X0SUA9"/>
<name>X0SUA9_9ZZZZ</name>
<evidence type="ECO:0000313" key="1">
    <source>
        <dbReference type="EMBL" id="GAF84554.1"/>
    </source>
</evidence>
<gene>
    <name evidence="1" type="ORF">S01H1_09581</name>
</gene>
<dbReference type="NCBIfam" id="NF033449">
    <property type="entry name" value="BREX_PglZ_3"/>
    <property type="match status" value="1"/>
</dbReference>
<dbReference type="SUPFAM" id="SSF53649">
    <property type="entry name" value="Alkaline phosphatase-like"/>
    <property type="match status" value="1"/>
</dbReference>
<organism evidence="1">
    <name type="scientific">marine sediment metagenome</name>
    <dbReference type="NCBI Taxonomy" id="412755"/>
    <lineage>
        <taxon>unclassified sequences</taxon>
        <taxon>metagenomes</taxon>
        <taxon>ecological metagenomes</taxon>
    </lineage>
</organism>
<reference evidence="1" key="1">
    <citation type="journal article" date="2014" name="Front. Microbiol.">
        <title>High frequency of phylogenetically diverse reductive dehalogenase-homologous genes in deep subseafloor sedimentary metagenomes.</title>
        <authorList>
            <person name="Kawai M."/>
            <person name="Futagami T."/>
            <person name="Toyoda A."/>
            <person name="Takaki Y."/>
            <person name="Nishi S."/>
            <person name="Hori S."/>
            <person name="Arai W."/>
            <person name="Tsubouchi T."/>
            <person name="Morono Y."/>
            <person name="Uchiyama I."/>
            <person name="Ito T."/>
            <person name="Fujiyama A."/>
            <person name="Inagaki F."/>
            <person name="Takami H."/>
        </authorList>
    </citation>
    <scope>NUCLEOTIDE SEQUENCE</scope>
    <source>
        <strain evidence="1">Expedition CK06-06</strain>
    </source>
</reference>
<accession>X0SUA9</accession>
<proteinExistence type="predicted"/>
<dbReference type="InterPro" id="IPR017850">
    <property type="entry name" value="Alkaline_phosphatase_core_sf"/>
</dbReference>
<protein>
    <submittedName>
        <fullName evidence="1">Uncharacterized protein</fullName>
    </submittedName>
</protein>